<feature type="region of interest" description="Disordered" evidence="1">
    <location>
        <begin position="61"/>
        <end position="81"/>
    </location>
</feature>
<reference evidence="2 3" key="1">
    <citation type="submission" date="2019-11" db="EMBL/GenBank/DDBJ databases">
        <title>Whole genome sequence of Oryza granulata.</title>
        <authorList>
            <person name="Li W."/>
        </authorList>
    </citation>
    <scope>NUCLEOTIDE SEQUENCE [LARGE SCALE GENOMIC DNA]</scope>
    <source>
        <strain evidence="3">cv. Menghai</strain>
        <tissue evidence="2">Leaf</tissue>
    </source>
</reference>
<dbReference type="AlphaFoldDB" id="A0A6G1CZU1"/>
<comment type="caution">
    <text evidence="2">The sequence shown here is derived from an EMBL/GenBank/DDBJ whole genome shotgun (WGS) entry which is preliminary data.</text>
</comment>
<evidence type="ECO:0000313" key="3">
    <source>
        <dbReference type="Proteomes" id="UP000479710"/>
    </source>
</evidence>
<organism evidence="2 3">
    <name type="scientific">Oryza meyeriana var. granulata</name>
    <dbReference type="NCBI Taxonomy" id="110450"/>
    <lineage>
        <taxon>Eukaryota</taxon>
        <taxon>Viridiplantae</taxon>
        <taxon>Streptophyta</taxon>
        <taxon>Embryophyta</taxon>
        <taxon>Tracheophyta</taxon>
        <taxon>Spermatophyta</taxon>
        <taxon>Magnoliopsida</taxon>
        <taxon>Liliopsida</taxon>
        <taxon>Poales</taxon>
        <taxon>Poaceae</taxon>
        <taxon>BOP clade</taxon>
        <taxon>Oryzoideae</taxon>
        <taxon>Oryzeae</taxon>
        <taxon>Oryzinae</taxon>
        <taxon>Oryza</taxon>
        <taxon>Oryza meyeriana</taxon>
    </lineage>
</organism>
<dbReference type="Proteomes" id="UP000479710">
    <property type="component" value="Unassembled WGS sequence"/>
</dbReference>
<evidence type="ECO:0000256" key="1">
    <source>
        <dbReference type="SAM" id="MobiDB-lite"/>
    </source>
</evidence>
<gene>
    <name evidence="2" type="ORF">E2562_004400</name>
</gene>
<dbReference type="EMBL" id="SPHZ02000007">
    <property type="protein sequence ID" value="KAF0905424.1"/>
    <property type="molecule type" value="Genomic_DNA"/>
</dbReference>
<protein>
    <submittedName>
        <fullName evidence="2">Uncharacterized protein</fullName>
    </submittedName>
</protein>
<feature type="region of interest" description="Disordered" evidence="1">
    <location>
        <begin position="1"/>
        <end position="36"/>
    </location>
</feature>
<proteinExistence type="predicted"/>
<sequence length="81" mass="8872">MGGSRRRRAMDQGWRQGTATTSRGGGTCNDEALAGEQTRRWHWMWTTATMPALNMGRGTGVPMGLTHGGDDHRWGSAQIDL</sequence>
<keyword evidence="3" id="KW-1185">Reference proteome</keyword>
<name>A0A6G1CZU1_9ORYZ</name>
<evidence type="ECO:0000313" key="2">
    <source>
        <dbReference type="EMBL" id="KAF0905424.1"/>
    </source>
</evidence>
<accession>A0A6G1CZU1</accession>